<evidence type="ECO:0000259" key="1">
    <source>
        <dbReference type="Pfam" id="PF01521"/>
    </source>
</evidence>
<dbReference type="EMBL" id="BOPZ01000011">
    <property type="protein sequence ID" value="GIM28915.1"/>
    <property type="molecule type" value="Genomic_DNA"/>
</dbReference>
<sequence>MKVTIDPSTVEILRTMMTEQGKDAIRIKHAGPGCGGISVAIIADEQRENDEVVEDQGIKIVADKSISFFFKNAVISHTNGIYGPILKLK</sequence>
<dbReference type="SUPFAM" id="SSF89360">
    <property type="entry name" value="HesB-like domain"/>
    <property type="match status" value="1"/>
</dbReference>
<accession>A0A919S0I7</accession>
<organism evidence="2 3">
    <name type="scientific">Clostridium polyendosporum</name>
    <dbReference type="NCBI Taxonomy" id="69208"/>
    <lineage>
        <taxon>Bacteria</taxon>
        <taxon>Bacillati</taxon>
        <taxon>Bacillota</taxon>
        <taxon>Clostridia</taxon>
        <taxon>Eubacteriales</taxon>
        <taxon>Clostridiaceae</taxon>
        <taxon>Clostridium</taxon>
    </lineage>
</organism>
<dbReference type="InterPro" id="IPR000361">
    <property type="entry name" value="ATAP_core_dom"/>
</dbReference>
<comment type="caution">
    <text evidence="2">The sequence shown here is derived from an EMBL/GenBank/DDBJ whole genome shotgun (WGS) entry which is preliminary data.</text>
</comment>
<evidence type="ECO:0000313" key="3">
    <source>
        <dbReference type="Proteomes" id="UP000679179"/>
    </source>
</evidence>
<dbReference type="AlphaFoldDB" id="A0A919S0I7"/>
<feature type="domain" description="Core" evidence="1">
    <location>
        <begin position="1"/>
        <end position="78"/>
    </location>
</feature>
<gene>
    <name evidence="2" type="ORF">CPJCM30710_15810</name>
</gene>
<proteinExistence type="predicted"/>
<dbReference type="InterPro" id="IPR035903">
    <property type="entry name" value="HesB-like_dom_sf"/>
</dbReference>
<name>A0A919S0I7_9CLOT</name>
<dbReference type="Proteomes" id="UP000679179">
    <property type="component" value="Unassembled WGS sequence"/>
</dbReference>
<keyword evidence="3" id="KW-1185">Reference proteome</keyword>
<dbReference type="Gene3D" id="2.60.300.12">
    <property type="entry name" value="HesB-like domain"/>
    <property type="match status" value="1"/>
</dbReference>
<reference evidence="2" key="1">
    <citation type="submission" date="2021-03" db="EMBL/GenBank/DDBJ databases">
        <title>Taxonomic study of Clostridium polyendosporum from meadow-gley soil under rice.</title>
        <authorList>
            <person name="Kobayashi H."/>
            <person name="Tanizawa Y."/>
            <person name="Yagura M."/>
        </authorList>
    </citation>
    <scope>NUCLEOTIDE SEQUENCE</scope>
    <source>
        <strain evidence="2">JCM 30710</strain>
    </source>
</reference>
<dbReference type="RefSeq" id="WP_212903635.1">
    <property type="nucleotide sequence ID" value="NZ_BOPZ01000011.1"/>
</dbReference>
<protein>
    <recommendedName>
        <fullName evidence="1">Core domain-containing protein</fullName>
    </recommendedName>
</protein>
<evidence type="ECO:0000313" key="2">
    <source>
        <dbReference type="EMBL" id="GIM28915.1"/>
    </source>
</evidence>
<dbReference type="Pfam" id="PF01521">
    <property type="entry name" value="Fe-S_biosyn"/>
    <property type="match status" value="1"/>
</dbReference>